<name>A0A023BXF1_9FLAO</name>
<dbReference type="RefSeq" id="WP_034241193.1">
    <property type="nucleotide sequence ID" value="NZ_AQRA01000003.1"/>
</dbReference>
<keyword evidence="4 6" id="KW-0802">TPR repeat</keyword>
<accession>A0A023BXF1</accession>
<evidence type="ECO:0000256" key="2">
    <source>
        <dbReference type="ARBA" id="ARBA00022490"/>
    </source>
</evidence>
<proteinExistence type="inferred from homology"/>
<dbReference type="eggNOG" id="COG0457">
    <property type="taxonomic scope" value="Bacteria"/>
</dbReference>
<dbReference type="Pfam" id="PF13424">
    <property type="entry name" value="TPR_12"/>
    <property type="match status" value="1"/>
</dbReference>
<dbReference type="Proteomes" id="UP000023541">
    <property type="component" value="Unassembled WGS sequence"/>
</dbReference>
<dbReference type="SMART" id="SM00028">
    <property type="entry name" value="TPR"/>
    <property type="match status" value="6"/>
</dbReference>
<keyword evidence="2" id="KW-0963">Cytoplasm</keyword>
<dbReference type="Gene3D" id="1.25.40.10">
    <property type="entry name" value="Tetratricopeptide repeat domain"/>
    <property type="match status" value="2"/>
</dbReference>
<dbReference type="OrthoDB" id="9778366at2"/>
<evidence type="ECO:0000313" key="11">
    <source>
        <dbReference type="Proteomes" id="UP000023541"/>
    </source>
</evidence>
<keyword evidence="3" id="KW-0677">Repeat</keyword>
<dbReference type="PROSITE" id="PS50005">
    <property type="entry name" value="TPR"/>
    <property type="match status" value="2"/>
</dbReference>
<feature type="repeat" description="TPR" evidence="6">
    <location>
        <begin position="161"/>
        <end position="194"/>
    </location>
</feature>
<evidence type="ECO:0000256" key="3">
    <source>
        <dbReference type="ARBA" id="ARBA00022737"/>
    </source>
</evidence>
<evidence type="ECO:0000256" key="6">
    <source>
        <dbReference type="PROSITE-ProRule" id="PRU00339"/>
    </source>
</evidence>
<feature type="transmembrane region" description="Helical" evidence="7">
    <location>
        <begin position="399"/>
        <end position="419"/>
    </location>
</feature>
<dbReference type="GO" id="GO:0006355">
    <property type="term" value="P:regulation of DNA-templated transcription"/>
    <property type="evidence" value="ECO:0007669"/>
    <property type="project" value="InterPro"/>
</dbReference>
<feature type="signal peptide" evidence="8">
    <location>
        <begin position="1"/>
        <end position="19"/>
    </location>
</feature>
<evidence type="ECO:0000313" key="10">
    <source>
        <dbReference type="EMBL" id="EZH74614.1"/>
    </source>
</evidence>
<dbReference type="SUPFAM" id="SSF46894">
    <property type="entry name" value="C-terminal effector domain of the bipartite response regulators"/>
    <property type="match status" value="1"/>
</dbReference>
<dbReference type="PANTHER" id="PTHR46630">
    <property type="entry name" value="TETRATRICOPEPTIDE REPEAT PROTEIN 29"/>
    <property type="match status" value="1"/>
</dbReference>
<protein>
    <recommendedName>
        <fullName evidence="9">HTH luxR-type domain-containing protein</fullName>
    </recommendedName>
</protein>
<keyword evidence="7" id="KW-1133">Transmembrane helix</keyword>
<dbReference type="STRING" id="1317122.ATO12_12675"/>
<evidence type="ECO:0000256" key="1">
    <source>
        <dbReference type="ARBA" id="ARBA00004496"/>
    </source>
</evidence>
<evidence type="ECO:0000256" key="5">
    <source>
        <dbReference type="ARBA" id="ARBA00038253"/>
    </source>
</evidence>
<organism evidence="10 11">
    <name type="scientific">Aquimarina atlantica</name>
    <dbReference type="NCBI Taxonomy" id="1317122"/>
    <lineage>
        <taxon>Bacteria</taxon>
        <taxon>Pseudomonadati</taxon>
        <taxon>Bacteroidota</taxon>
        <taxon>Flavobacteriia</taxon>
        <taxon>Flavobacteriales</taxon>
        <taxon>Flavobacteriaceae</taxon>
        <taxon>Aquimarina</taxon>
    </lineage>
</organism>
<evidence type="ECO:0000256" key="8">
    <source>
        <dbReference type="SAM" id="SignalP"/>
    </source>
</evidence>
<dbReference type="SUPFAM" id="SSF48452">
    <property type="entry name" value="TPR-like"/>
    <property type="match status" value="2"/>
</dbReference>
<keyword evidence="11" id="KW-1185">Reference proteome</keyword>
<evidence type="ECO:0000256" key="7">
    <source>
        <dbReference type="SAM" id="Phobius"/>
    </source>
</evidence>
<evidence type="ECO:0000259" key="9">
    <source>
        <dbReference type="SMART" id="SM00421"/>
    </source>
</evidence>
<dbReference type="GO" id="GO:0003677">
    <property type="term" value="F:DNA binding"/>
    <property type="evidence" value="ECO:0007669"/>
    <property type="project" value="InterPro"/>
</dbReference>
<sequence length="604" mass="70365">MKLKFLILIYVLCSYPIFGQTTTKIDSLLFELNVTNDSLKGSIYSKVAWYYHSLQKTDSVEVYAKKGIEFLSHNNDTKHLASLYRVLGLSYTIKSNYKLAINSFEKAISNYKKIKGYKEVTDCIFEEGTTYFYQGSYKKSLDNYFLALDDYEKTNDYKGVTSCLFGIGGVYFNLKEFDKALSYYQKGLDVANKEDINIEHRGIAYTNIASIFLEKNEMVEAMDNYNKAKTIFDKTNNNWYLAIVHENIGRLHIKRKNYTSAVESFKSSMDYYKLVGGKSGLLFISREIAEMFKSQNKRDSTLFYTKIAYLKAKEYGMYRELYSINNDLSIIYQDKGDCELALKHLNEKGTIQDSLYGIDLKKHISELDTKYETEKKEREIALLNKDITIKQQNAQQQQLYIFLLASTAIAFVILVIFLFSRIKYRKRLHVREKKEQALLLKQSELERDRSVAVKKAKEEENLRLKDEVAHKNRELVSLAINISDKNKALNDVLEYIKSNAESDSINEVRSVIKQNINLEDDWKKLQLHFNKVHPQFFNLLRGMYPKLSTLELKHCAYLKIDLSIKEISRILNISPKSVQMAHYRIKKKMDLETDTTLSSYLHSL</sequence>
<keyword evidence="7" id="KW-0812">Transmembrane</keyword>
<dbReference type="AlphaFoldDB" id="A0A023BXF1"/>
<keyword evidence="7" id="KW-0472">Membrane</keyword>
<dbReference type="InterPro" id="IPR000792">
    <property type="entry name" value="Tscrpt_reg_LuxR_C"/>
</dbReference>
<feature type="domain" description="HTH luxR-type" evidence="9">
    <location>
        <begin position="544"/>
        <end position="601"/>
    </location>
</feature>
<dbReference type="InterPro" id="IPR051476">
    <property type="entry name" value="Bac_ResReg_Asp_Phosphatase"/>
</dbReference>
<dbReference type="InterPro" id="IPR016032">
    <property type="entry name" value="Sig_transdc_resp-reg_C-effctor"/>
</dbReference>
<dbReference type="InterPro" id="IPR011990">
    <property type="entry name" value="TPR-like_helical_dom_sf"/>
</dbReference>
<dbReference type="EMBL" id="AQRA01000003">
    <property type="protein sequence ID" value="EZH74614.1"/>
    <property type="molecule type" value="Genomic_DNA"/>
</dbReference>
<dbReference type="PANTHER" id="PTHR46630:SF1">
    <property type="entry name" value="TETRATRICOPEPTIDE REPEAT PROTEIN 29"/>
    <property type="match status" value="1"/>
</dbReference>
<feature type="chain" id="PRO_5001516041" description="HTH luxR-type domain-containing protein" evidence="8">
    <location>
        <begin position="20"/>
        <end position="604"/>
    </location>
</feature>
<dbReference type="SMART" id="SM00421">
    <property type="entry name" value="HTH_LUXR"/>
    <property type="match status" value="1"/>
</dbReference>
<feature type="repeat" description="TPR" evidence="6">
    <location>
        <begin position="81"/>
        <end position="114"/>
    </location>
</feature>
<evidence type="ECO:0000256" key="4">
    <source>
        <dbReference type="ARBA" id="ARBA00022803"/>
    </source>
</evidence>
<dbReference type="InterPro" id="IPR019734">
    <property type="entry name" value="TPR_rpt"/>
</dbReference>
<comment type="similarity">
    <text evidence="5">Belongs to the Rap family.</text>
</comment>
<reference evidence="10 11" key="1">
    <citation type="submission" date="2014-04" db="EMBL/GenBank/DDBJ databases">
        <title>Aquimarina sp. 22II-S11-z7 Genome Sequencing.</title>
        <authorList>
            <person name="Lai Q."/>
        </authorList>
    </citation>
    <scope>NUCLEOTIDE SEQUENCE [LARGE SCALE GENOMIC DNA]</scope>
    <source>
        <strain evidence="10 11">22II-S11-z7</strain>
    </source>
</reference>
<comment type="caution">
    <text evidence="10">The sequence shown here is derived from an EMBL/GenBank/DDBJ whole genome shotgun (WGS) entry which is preliminary data.</text>
</comment>
<comment type="subcellular location">
    <subcellularLocation>
        <location evidence="1">Cytoplasm</location>
    </subcellularLocation>
</comment>
<gene>
    <name evidence="10" type="ORF">ATO12_12675</name>
</gene>
<keyword evidence="8" id="KW-0732">Signal</keyword>
<dbReference type="GO" id="GO:0005737">
    <property type="term" value="C:cytoplasm"/>
    <property type="evidence" value="ECO:0007669"/>
    <property type="project" value="UniProtKB-SubCell"/>
</dbReference>